<protein>
    <recommendedName>
        <fullName evidence="3">FHA domain-containing protein</fullName>
    </recommendedName>
</protein>
<dbReference type="SMART" id="SM00240">
    <property type="entry name" value="FHA"/>
    <property type="match status" value="1"/>
</dbReference>
<keyword evidence="5" id="KW-1185">Reference proteome</keyword>
<feature type="compositionally biased region" description="Basic and acidic residues" evidence="2">
    <location>
        <begin position="14"/>
        <end position="34"/>
    </location>
</feature>
<sequence>MDEGFKIPVIGPTRKPEEKKPTNDDQKIAETEQKKVAATEKFECPYRIPKWNGPLPSQKYKFEILKNGTIIEEINNLHEKSYHIFGRLPVPNVDITGQHPTISRFHLVLQYRPKIENDDEEAQKAEEGWYIYDLDSTHGTFLNKNRIRPKTYVRMKVGHQLKLGNSTRCYILVGPSEDEEEQSEFTITELKQQKIERELEREKMEMEAKLEQERLEKEKEEQGINWGFHDDAEEEPDLSENPYAQTNNEELFINDPKKTLRGYFEREGHDLDYRCDELSPGVFICRVELPIDDEFGKPIICEVQHKGKKKECVVQCALEACRILDRHGVLREANHKPRRARKTSESDSDDDNFFDRTGDVEKKRLKKTGQQPQEALTYEQLQEQENEILNKIREHEEKLEKMIEFEKRQKQQDDDEDLDSFMSHLSNEKIDKFAIRNAKMELQNLKIEHTKIQKLKNIAKPSVVLPPVSHSTGKLPLFGKRNKLPRDFGVKKTNESPVVKKDDVKEFQVEEDEDDDESTSEKVEMKSETHDKNLEQKPIVDEKNEPAMKKQKLDIEQPTKLEEIIPKEENTSKAIPPLKASEQQRKPKKPRYNKNRNQYRANIDINDDDEYIDEEKVSTWIPPENQKGDGMTSLNEKFGY</sequence>
<feature type="region of interest" description="Disordered" evidence="2">
    <location>
        <begin position="488"/>
        <end position="640"/>
    </location>
</feature>
<evidence type="ECO:0000259" key="3">
    <source>
        <dbReference type="PROSITE" id="PS50006"/>
    </source>
</evidence>
<evidence type="ECO:0000313" key="4">
    <source>
        <dbReference type="EMBL" id="KAG5670119.1"/>
    </source>
</evidence>
<keyword evidence="1" id="KW-0175">Coiled coil</keyword>
<dbReference type="CDD" id="cd19856">
    <property type="entry name" value="DSRM_Kanadaptin"/>
    <property type="match status" value="1"/>
</dbReference>
<feature type="region of interest" description="Disordered" evidence="2">
    <location>
        <begin position="1"/>
        <end position="34"/>
    </location>
</feature>
<dbReference type="EMBL" id="JADBJN010000003">
    <property type="protein sequence ID" value="KAG5670119.1"/>
    <property type="molecule type" value="Genomic_DNA"/>
</dbReference>
<dbReference type="Proteomes" id="UP001107558">
    <property type="component" value="Chromosome 3"/>
</dbReference>
<feature type="coiled-coil region" evidence="1">
    <location>
        <begin position="378"/>
        <end position="455"/>
    </location>
</feature>
<evidence type="ECO:0000256" key="1">
    <source>
        <dbReference type="SAM" id="Coils"/>
    </source>
</evidence>
<feature type="domain" description="FHA" evidence="3">
    <location>
        <begin position="83"/>
        <end position="147"/>
    </location>
</feature>
<dbReference type="AlphaFoldDB" id="A0A9J6BKI4"/>
<feature type="compositionally biased region" description="Low complexity" evidence="2">
    <location>
        <begin position="595"/>
        <end position="604"/>
    </location>
</feature>
<dbReference type="InterPro" id="IPR050923">
    <property type="entry name" value="Cell_Proc_Reg/RNA_Proc"/>
</dbReference>
<accession>A0A9J6BKI4</accession>
<feature type="compositionally biased region" description="Basic and acidic residues" evidence="2">
    <location>
        <begin position="488"/>
        <end position="508"/>
    </location>
</feature>
<feature type="compositionally biased region" description="Basic and acidic residues" evidence="2">
    <location>
        <begin position="519"/>
        <end position="571"/>
    </location>
</feature>
<dbReference type="PROSITE" id="PS50006">
    <property type="entry name" value="FHA_DOMAIN"/>
    <property type="match status" value="1"/>
</dbReference>
<dbReference type="SUPFAM" id="SSF49879">
    <property type="entry name" value="SMAD/FHA domain"/>
    <property type="match status" value="1"/>
</dbReference>
<evidence type="ECO:0000256" key="2">
    <source>
        <dbReference type="SAM" id="MobiDB-lite"/>
    </source>
</evidence>
<feature type="region of interest" description="Disordered" evidence="2">
    <location>
        <begin position="334"/>
        <end position="356"/>
    </location>
</feature>
<dbReference type="Pfam" id="PF00498">
    <property type="entry name" value="FHA"/>
    <property type="match status" value="1"/>
</dbReference>
<reference evidence="4" key="1">
    <citation type="submission" date="2021-03" db="EMBL/GenBank/DDBJ databases">
        <title>Chromosome level genome of the anhydrobiotic midge Polypedilum vanderplanki.</title>
        <authorList>
            <person name="Yoshida Y."/>
            <person name="Kikawada T."/>
            <person name="Gusev O."/>
        </authorList>
    </citation>
    <scope>NUCLEOTIDE SEQUENCE</scope>
    <source>
        <strain evidence="4">NIAS01</strain>
        <tissue evidence="4">Whole body or cell culture</tissue>
    </source>
</reference>
<proteinExistence type="predicted"/>
<dbReference type="Gene3D" id="2.60.200.20">
    <property type="match status" value="1"/>
</dbReference>
<feature type="compositionally biased region" description="Acidic residues" evidence="2">
    <location>
        <begin position="509"/>
        <end position="518"/>
    </location>
</feature>
<comment type="caution">
    <text evidence="4">The sequence shown here is derived from an EMBL/GenBank/DDBJ whole genome shotgun (WGS) entry which is preliminary data.</text>
</comment>
<dbReference type="PANTHER" id="PTHR23308">
    <property type="entry name" value="NUCLEAR INHIBITOR OF PROTEIN PHOSPHATASE-1"/>
    <property type="match status" value="1"/>
</dbReference>
<dbReference type="InterPro" id="IPR008984">
    <property type="entry name" value="SMAD_FHA_dom_sf"/>
</dbReference>
<dbReference type="CDD" id="cd22677">
    <property type="entry name" value="FHA_Kanadaptin"/>
    <property type="match status" value="1"/>
</dbReference>
<feature type="region of interest" description="Disordered" evidence="2">
    <location>
        <begin position="227"/>
        <end position="249"/>
    </location>
</feature>
<organism evidence="4 5">
    <name type="scientific">Polypedilum vanderplanki</name>
    <name type="common">Sleeping chironomid midge</name>
    <dbReference type="NCBI Taxonomy" id="319348"/>
    <lineage>
        <taxon>Eukaryota</taxon>
        <taxon>Metazoa</taxon>
        <taxon>Ecdysozoa</taxon>
        <taxon>Arthropoda</taxon>
        <taxon>Hexapoda</taxon>
        <taxon>Insecta</taxon>
        <taxon>Pterygota</taxon>
        <taxon>Neoptera</taxon>
        <taxon>Endopterygota</taxon>
        <taxon>Diptera</taxon>
        <taxon>Nematocera</taxon>
        <taxon>Chironomoidea</taxon>
        <taxon>Chironomidae</taxon>
        <taxon>Chironominae</taxon>
        <taxon>Polypedilum</taxon>
        <taxon>Polypedilum</taxon>
    </lineage>
</organism>
<dbReference type="InterPro" id="IPR000253">
    <property type="entry name" value="FHA_dom"/>
</dbReference>
<feature type="coiled-coil region" evidence="1">
    <location>
        <begin position="187"/>
        <end position="223"/>
    </location>
</feature>
<evidence type="ECO:0000313" key="5">
    <source>
        <dbReference type="Proteomes" id="UP001107558"/>
    </source>
</evidence>
<gene>
    <name evidence="4" type="ORF">PVAND_000401</name>
</gene>
<name>A0A9J6BKI4_POLVA</name>
<dbReference type="OrthoDB" id="433755at2759"/>